<dbReference type="SUPFAM" id="SSF52218">
    <property type="entry name" value="Flavoproteins"/>
    <property type="match status" value="1"/>
</dbReference>
<organism evidence="3 4">
    <name type="scientific">Seminavis robusta</name>
    <dbReference type="NCBI Taxonomy" id="568900"/>
    <lineage>
        <taxon>Eukaryota</taxon>
        <taxon>Sar</taxon>
        <taxon>Stramenopiles</taxon>
        <taxon>Ochrophyta</taxon>
        <taxon>Bacillariophyta</taxon>
        <taxon>Bacillariophyceae</taxon>
        <taxon>Bacillariophycidae</taxon>
        <taxon>Naviculales</taxon>
        <taxon>Naviculaceae</taxon>
        <taxon>Seminavis</taxon>
    </lineage>
</organism>
<protein>
    <submittedName>
        <fullName evidence="3">Component of the sulfite reductase complex</fullName>
    </submittedName>
</protein>
<dbReference type="EMBL" id="CAICTM010000236">
    <property type="protein sequence ID" value="CAB9505621.1"/>
    <property type="molecule type" value="Genomic_DNA"/>
</dbReference>
<dbReference type="Pfam" id="PF00258">
    <property type="entry name" value="Flavodoxin_1"/>
    <property type="match status" value="1"/>
</dbReference>
<dbReference type="PROSITE" id="PS50902">
    <property type="entry name" value="FLAVODOXIN_LIKE"/>
    <property type="match status" value="1"/>
</dbReference>
<sequence length="206" mass="22975">MAKRTEEVLVLYASQLGTSKRFARAFVKEMEEQLTSEAIQEYTHQSDGCCIIKVVPTLMTLDDFLEERQAAWTRLVVIFVSSYNGAAPKGGPRFRDLCDTLKSPIGIDPHMLTGLKYAICGLGSSSYTTYFENPTAVNDGLTAAGATRVGEFGEADMQKRGEYNQRNVVARWKKGIWKELAQVLIEEPLPPERLLEMQAAISALKY</sequence>
<dbReference type="OrthoDB" id="1856718at2759"/>
<evidence type="ECO:0000313" key="4">
    <source>
        <dbReference type="Proteomes" id="UP001153069"/>
    </source>
</evidence>
<name>A0A9N8DRV5_9STRA</name>
<dbReference type="PRINTS" id="PR00369">
    <property type="entry name" value="FLAVODOXIN"/>
</dbReference>
<dbReference type="InterPro" id="IPR029039">
    <property type="entry name" value="Flavoprotein-like_sf"/>
</dbReference>
<evidence type="ECO:0000313" key="3">
    <source>
        <dbReference type="EMBL" id="CAB9505621.1"/>
    </source>
</evidence>
<dbReference type="PANTHER" id="PTHR19384:SF17">
    <property type="entry name" value="NADPH--CYTOCHROME P450 REDUCTASE"/>
    <property type="match status" value="1"/>
</dbReference>
<reference evidence="3" key="1">
    <citation type="submission" date="2020-06" db="EMBL/GenBank/DDBJ databases">
        <authorList>
            <consortium name="Plant Systems Biology data submission"/>
        </authorList>
    </citation>
    <scope>NUCLEOTIDE SEQUENCE</scope>
    <source>
        <strain evidence="3">D6</strain>
    </source>
</reference>
<dbReference type="Gene3D" id="3.40.50.360">
    <property type="match status" value="1"/>
</dbReference>
<accession>A0A9N8DRV5</accession>
<dbReference type="PANTHER" id="PTHR19384">
    <property type="entry name" value="NITRIC OXIDE SYNTHASE-RELATED"/>
    <property type="match status" value="1"/>
</dbReference>
<dbReference type="InterPro" id="IPR008254">
    <property type="entry name" value="Flavodoxin/NO_synth"/>
</dbReference>
<proteinExistence type="predicted"/>
<dbReference type="Proteomes" id="UP001153069">
    <property type="component" value="Unassembled WGS sequence"/>
</dbReference>
<dbReference type="GO" id="GO:0050660">
    <property type="term" value="F:flavin adenine dinucleotide binding"/>
    <property type="evidence" value="ECO:0007669"/>
    <property type="project" value="TreeGrafter"/>
</dbReference>
<dbReference type="GO" id="GO:0010181">
    <property type="term" value="F:FMN binding"/>
    <property type="evidence" value="ECO:0007669"/>
    <property type="project" value="InterPro"/>
</dbReference>
<comment type="caution">
    <text evidence="3">The sequence shown here is derived from an EMBL/GenBank/DDBJ whole genome shotgun (WGS) entry which is preliminary data.</text>
</comment>
<feature type="domain" description="Flavodoxin-like" evidence="2">
    <location>
        <begin position="8"/>
        <end position="177"/>
    </location>
</feature>
<dbReference type="AlphaFoldDB" id="A0A9N8DRV5"/>
<dbReference type="InterPro" id="IPR001094">
    <property type="entry name" value="Flavdoxin-like"/>
</dbReference>
<keyword evidence="4" id="KW-1185">Reference proteome</keyword>
<dbReference type="GO" id="GO:0016491">
    <property type="term" value="F:oxidoreductase activity"/>
    <property type="evidence" value="ECO:0007669"/>
    <property type="project" value="TreeGrafter"/>
</dbReference>
<evidence type="ECO:0000259" key="2">
    <source>
        <dbReference type="PROSITE" id="PS50902"/>
    </source>
</evidence>
<evidence type="ECO:0000256" key="1">
    <source>
        <dbReference type="ARBA" id="ARBA00022630"/>
    </source>
</evidence>
<keyword evidence="1" id="KW-0285">Flavoprotein</keyword>
<dbReference type="GO" id="GO:0005829">
    <property type="term" value="C:cytosol"/>
    <property type="evidence" value="ECO:0007669"/>
    <property type="project" value="TreeGrafter"/>
</dbReference>
<gene>
    <name evidence="3" type="ORF">SEMRO_237_G095370.1</name>
</gene>